<evidence type="ECO:0000313" key="8">
    <source>
        <dbReference type="EMBL" id="ANQ08364.1"/>
    </source>
</evidence>
<dbReference type="Gene3D" id="3.40.50.150">
    <property type="entry name" value="Vaccinia Virus protein VP39"/>
    <property type="match status" value="1"/>
</dbReference>
<keyword evidence="2 6" id="KW-0489">Methyltransferase</keyword>
<keyword evidence="4 5" id="KW-0949">S-adenosyl-L-methionine</keyword>
<protein>
    <recommendedName>
        <fullName evidence="6">RNA methyltransferase</fullName>
        <ecNumber evidence="6">2.1.1.-</ecNumber>
    </recommendedName>
</protein>
<dbReference type="EC" id="2.1.1.-" evidence="6"/>
<dbReference type="GO" id="GO:0032259">
    <property type="term" value="P:methylation"/>
    <property type="evidence" value="ECO:0007669"/>
    <property type="project" value="UniProtKB-KW"/>
</dbReference>
<dbReference type="PANTHER" id="PTHR12315:SF0">
    <property type="entry name" value="7SK SNRNA METHYLPHOSPHATE CAPPING ENZYME"/>
    <property type="match status" value="1"/>
</dbReference>
<dbReference type="InterPro" id="IPR029063">
    <property type="entry name" value="SAM-dependent_MTases_sf"/>
</dbReference>
<sequence length="395" mass="46624">MTNCIFSNTEKKELQILKRHFRVTHPGVVQPDKVIYKRKRGKRVRQEIYLHGNYPNYFYERYWKRKKKCEEITPSGEVTQGEDEEVKEKKEPDKQCKAKERICKVVDVAETDKKQIIDDYRLTHVNNLMKGIFYGKDILDIGCNCGVTTFLLSLKYKCRIVNGIDIDYTLINNNITLLKFFIEFVLVYNSQNHIVPFFLRRRNLTQMQRDIFLEVHLLREAIKGEATEGEKSDVLGDKTRRDEKMSPTCEHVFPFNIYFSCSNIFDDVFQTAQSKYDVIICFSVLKWIHLNHGDAQVILFFDRIHSLLKEGGHFILEYHNEIKYKVKKCDRDYYTHETNLSYKNFDAIARGAYQNSSRMNLVERTIFDANWEEGPSGRKKGAGMFSRIVCIYQKV</sequence>
<evidence type="ECO:0000256" key="5">
    <source>
        <dbReference type="PROSITE-ProRule" id="PRU00848"/>
    </source>
</evidence>
<comment type="similarity">
    <text evidence="1 6">Belongs to the methyltransferase superfamily.</text>
</comment>
<dbReference type="VEuPathDB" id="PlasmoDB:PCOAH_00027930"/>
<dbReference type="Proteomes" id="UP000092716">
    <property type="component" value="Chromosome 9"/>
</dbReference>
<dbReference type="GeneID" id="30909521"/>
<evidence type="ECO:0000256" key="2">
    <source>
        <dbReference type="ARBA" id="ARBA00022603"/>
    </source>
</evidence>
<reference evidence="9" key="1">
    <citation type="submission" date="2016-06" db="EMBL/GenBank/DDBJ databases">
        <title>First high quality genome sequence of Plasmodium coatneyi using continuous long reads from single molecule, real-time sequencing.</title>
        <authorList>
            <person name="Chien J.-T."/>
            <person name="Pakala S.B."/>
            <person name="Geraldo J.A."/>
            <person name="Lapp S.A."/>
            <person name="Barnwell J.W."/>
            <person name="Kissinger J.C."/>
            <person name="Galinski M.R."/>
            <person name="Humphrey J.C."/>
        </authorList>
    </citation>
    <scope>NUCLEOTIDE SEQUENCE [LARGE SCALE GENOMIC DNA]</scope>
    <source>
        <strain evidence="9">Hackeri</strain>
    </source>
</reference>
<dbReference type="GO" id="GO:0008173">
    <property type="term" value="F:RNA methyltransferase activity"/>
    <property type="evidence" value="ECO:0007669"/>
    <property type="project" value="UniProtKB-UniRule"/>
</dbReference>
<dbReference type="PROSITE" id="PS51515">
    <property type="entry name" value="BIN3_SAM"/>
    <property type="match status" value="1"/>
</dbReference>
<evidence type="ECO:0000256" key="3">
    <source>
        <dbReference type="ARBA" id="ARBA00022679"/>
    </source>
</evidence>
<keyword evidence="9" id="KW-1185">Reference proteome</keyword>
<dbReference type="Pfam" id="PF06859">
    <property type="entry name" value="Bin3"/>
    <property type="match status" value="1"/>
</dbReference>
<dbReference type="CDD" id="cd02440">
    <property type="entry name" value="AdoMet_MTases"/>
    <property type="match status" value="1"/>
</dbReference>
<dbReference type="AlphaFoldDB" id="A0A1B1E009"/>
<evidence type="ECO:0000256" key="6">
    <source>
        <dbReference type="RuleBase" id="RU367087"/>
    </source>
</evidence>
<evidence type="ECO:0000313" key="9">
    <source>
        <dbReference type="Proteomes" id="UP000092716"/>
    </source>
</evidence>
<dbReference type="SUPFAM" id="SSF53335">
    <property type="entry name" value="S-adenosyl-L-methionine-dependent methyltransferases"/>
    <property type="match status" value="1"/>
</dbReference>
<evidence type="ECO:0000256" key="4">
    <source>
        <dbReference type="ARBA" id="ARBA00022691"/>
    </source>
</evidence>
<dbReference type="InterPro" id="IPR024160">
    <property type="entry name" value="BIN3_SAM-bd_dom"/>
</dbReference>
<name>A0A1B1E009_9APIC</name>
<dbReference type="GO" id="GO:0040031">
    <property type="term" value="P:snRNA modification"/>
    <property type="evidence" value="ECO:0007669"/>
    <property type="project" value="TreeGrafter"/>
</dbReference>
<dbReference type="EMBL" id="CP016247">
    <property type="protein sequence ID" value="ANQ08364.1"/>
    <property type="molecule type" value="Genomic_DNA"/>
</dbReference>
<keyword evidence="3 6" id="KW-0808">Transferase</keyword>
<feature type="domain" description="Bin3-type SAM" evidence="7">
    <location>
        <begin position="119"/>
        <end position="395"/>
    </location>
</feature>
<dbReference type="InterPro" id="IPR010675">
    <property type="entry name" value="Bin3_C"/>
</dbReference>
<dbReference type="GO" id="GO:0017069">
    <property type="term" value="F:snRNA binding"/>
    <property type="evidence" value="ECO:0007669"/>
    <property type="project" value="TreeGrafter"/>
</dbReference>
<dbReference type="InterPro" id="IPR039772">
    <property type="entry name" value="Bin3-like"/>
</dbReference>
<gene>
    <name evidence="8" type="ORF">PCOAH_00027930</name>
</gene>
<organism evidence="8 9">
    <name type="scientific">Plasmodium coatneyi</name>
    <dbReference type="NCBI Taxonomy" id="208452"/>
    <lineage>
        <taxon>Eukaryota</taxon>
        <taxon>Sar</taxon>
        <taxon>Alveolata</taxon>
        <taxon>Apicomplexa</taxon>
        <taxon>Aconoidasida</taxon>
        <taxon>Haemosporida</taxon>
        <taxon>Plasmodiidae</taxon>
        <taxon>Plasmodium</taxon>
    </lineage>
</organism>
<evidence type="ECO:0000259" key="7">
    <source>
        <dbReference type="PROSITE" id="PS51515"/>
    </source>
</evidence>
<dbReference type="PANTHER" id="PTHR12315">
    <property type="entry name" value="BICOID-INTERACTING PROTEIN RELATED"/>
    <property type="match status" value="1"/>
</dbReference>
<evidence type="ECO:0000256" key="1">
    <source>
        <dbReference type="ARBA" id="ARBA00008361"/>
    </source>
</evidence>
<dbReference type="GO" id="GO:0008171">
    <property type="term" value="F:O-methyltransferase activity"/>
    <property type="evidence" value="ECO:0007669"/>
    <property type="project" value="UniProtKB-UniRule"/>
</dbReference>
<dbReference type="KEGG" id="pcot:PCOAH_00027930"/>
<proteinExistence type="inferred from homology"/>
<dbReference type="RefSeq" id="XP_019915059.1">
    <property type="nucleotide sequence ID" value="XM_020059598.1"/>
</dbReference>
<dbReference type="OrthoDB" id="540004at2759"/>
<accession>A0A1B1E009</accession>